<evidence type="ECO:0000256" key="5">
    <source>
        <dbReference type="ARBA" id="ARBA00022840"/>
    </source>
</evidence>
<dbReference type="PANTHER" id="PTHR23389">
    <property type="entry name" value="CHROMOSOME TRANSMISSION FIDELITY FACTOR 18"/>
    <property type="match status" value="1"/>
</dbReference>
<feature type="domain" description="BRCT" evidence="8">
    <location>
        <begin position="20"/>
        <end position="78"/>
    </location>
</feature>
<feature type="transmembrane region" description="Helical" evidence="7">
    <location>
        <begin position="121"/>
        <end position="149"/>
    </location>
</feature>
<dbReference type="GO" id="GO:0016887">
    <property type="term" value="F:ATP hydrolysis activity"/>
    <property type="evidence" value="ECO:0007669"/>
    <property type="project" value="InterPro"/>
</dbReference>
<dbReference type="Gene3D" id="3.40.50.300">
    <property type="entry name" value="P-loop containing nucleotide triphosphate hydrolases"/>
    <property type="match status" value="1"/>
</dbReference>
<dbReference type="AlphaFoldDB" id="A0AAU9XV65"/>
<dbReference type="SUPFAM" id="SSF52540">
    <property type="entry name" value="P-loop containing nucleoside triphosphate hydrolases"/>
    <property type="match status" value="1"/>
</dbReference>
<keyword evidence="5" id="KW-0067">ATP-binding</keyword>
<evidence type="ECO:0000313" key="10">
    <source>
        <dbReference type="Proteomes" id="UP001159428"/>
    </source>
</evidence>
<comment type="similarity">
    <text evidence="2">Belongs to the activator 1 large subunit family.</text>
</comment>
<evidence type="ECO:0000256" key="1">
    <source>
        <dbReference type="ARBA" id="ARBA00004123"/>
    </source>
</evidence>
<keyword evidence="6" id="KW-0539">Nucleus</keyword>
<protein>
    <recommendedName>
        <fullName evidence="8">BRCT domain-containing protein</fullName>
    </recommendedName>
</protein>
<dbReference type="GO" id="GO:0005634">
    <property type="term" value="C:nucleus"/>
    <property type="evidence" value="ECO:0007669"/>
    <property type="project" value="UniProtKB-SubCell"/>
</dbReference>
<dbReference type="GO" id="GO:0005524">
    <property type="term" value="F:ATP binding"/>
    <property type="evidence" value="ECO:0007669"/>
    <property type="project" value="UniProtKB-KW"/>
</dbReference>
<dbReference type="Proteomes" id="UP001159428">
    <property type="component" value="Unassembled WGS sequence"/>
</dbReference>
<dbReference type="Pfam" id="PF00533">
    <property type="entry name" value="BRCT"/>
    <property type="match status" value="1"/>
</dbReference>
<accession>A0AAU9XV65</accession>
<evidence type="ECO:0000256" key="4">
    <source>
        <dbReference type="ARBA" id="ARBA00022741"/>
    </source>
</evidence>
<keyword evidence="7" id="KW-0472">Membrane</keyword>
<dbReference type="EMBL" id="CALNXJ010000064">
    <property type="protein sequence ID" value="CAH3157419.1"/>
    <property type="molecule type" value="Genomic_DNA"/>
</dbReference>
<keyword evidence="7" id="KW-0812">Transmembrane</keyword>
<dbReference type="PANTHER" id="PTHR23389:SF6">
    <property type="entry name" value="REPLICATION FACTOR C SUBUNIT 1"/>
    <property type="match status" value="1"/>
</dbReference>
<keyword evidence="4" id="KW-0547">Nucleotide-binding</keyword>
<dbReference type="SMART" id="SM00292">
    <property type="entry name" value="BRCT"/>
    <property type="match status" value="1"/>
</dbReference>
<evidence type="ECO:0000256" key="3">
    <source>
        <dbReference type="ARBA" id="ARBA00022705"/>
    </source>
</evidence>
<dbReference type="Pfam" id="PF00004">
    <property type="entry name" value="AAA"/>
    <property type="match status" value="1"/>
</dbReference>
<organism evidence="9 10">
    <name type="scientific">Pocillopora meandrina</name>
    <dbReference type="NCBI Taxonomy" id="46732"/>
    <lineage>
        <taxon>Eukaryota</taxon>
        <taxon>Metazoa</taxon>
        <taxon>Cnidaria</taxon>
        <taxon>Anthozoa</taxon>
        <taxon>Hexacorallia</taxon>
        <taxon>Scleractinia</taxon>
        <taxon>Astrocoeniina</taxon>
        <taxon>Pocilloporidae</taxon>
        <taxon>Pocillopora</taxon>
    </lineage>
</organism>
<dbReference type="PROSITE" id="PS50172">
    <property type="entry name" value="BRCT"/>
    <property type="match status" value="1"/>
</dbReference>
<keyword evidence="7" id="KW-1133">Transmembrane helix</keyword>
<dbReference type="InterPro" id="IPR001357">
    <property type="entry name" value="BRCT_dom"/>
</dbReference>
<name>A0AAU9XV65_9CNID</name>
<evidence type="ECO:0000313" key="9">
    <source>
        <dbReference type="EMBL" id="CAH3157419.1"/>
    </source>
</evidence>
<dbReference type="GO" id="GO:0006260">
    <property type="term" value="P:DNA replication"/>
    <property type="evidence" value="ECO:0007669"/>
    <property type="project" value="UniProtKB-KW"/>
</dbReference>
<dbReference type="FunFam" id="3.40.50.10190:FF:000001">
    <property type="entry name" value="Replication factor C subunit 1"/>
    <property type="match status" value="1"/>
</dbReference>
<keyword evidence="3" id="KW-0235">DNA replication</keyword>
<dbReference type="Gene3D" id="3.40.50.10190">
    <property type="entry name" value="BRCT domain"/>
    <property type="match status" value="1"/>
</dbReference>
<evidence type="ECO:0000259" key="8">
    <source>
        <dbReference type="PROSITE" id="PS50172"/>
    </source>
</evidence>
<feature type="transmembrane region" description="Helical" evidence="7">
    <location>
        <begin position="161"/>
        <end position="182"/>
    </location>
</feature>
<evidence type="ECO:0000256" key="7">
    <source>
        <dbReference type="SAM" id="Phobius"/>
    </source>
</evidence>
<comment type="subcellular location">
    <subcellularLocation>
        <location evidence="1">Nucleus</location>
    </subcellularLocation>
</comment>
<comment type="caution">
    <text evidence="9">The sequence shown here is derived from an EMBL/GenBank/DDBJ whole genome shotgun (WGS) entry which is preliminary data.</text>
</comment>
<keyword evidence="10" id="KW-1185">Reference proteome</keyword>
<dbReference type="InterPro" id="IPR036420">
    <property type="entry name" value="BRCT_dom_sf"/>
</dbReference>
<dbReference type="SUPFAM" id="SSF52113">
    <property type="entry name" value="BRCT domain"/>
    <property type="match status" value="1"/>
</dbReference>
<sequence>MVFMSRDGPKALGSKEIPQEAENCLNGLTFVITGILESIEREEAADLIQRYGGKVTQSVSKKKSQVVVGQDPGKSKLSKCATDNIICSSLFPFFHLLNLWCHSVCLSVCLSVYLSVCLSICLSVCLSVCLSALLCMFILPMTVFLSVTYSPCSPLSSHPHVSFTTTLNSTFRFICWIILLYFHLKGNFFCAEDPSLLSVDKYQPWAVKQIIGQHGDKSNMRKLMNWLRDWEKNRKKPASKYGSSFMAALLSGSPGVGKTTTATCTLVCEELGFTYIEMNASDTRRKKTLEEHISQSLNNKTMDGFLTGRQISVIFGMTLILLKILHEFSSLAKLIFLFS</sequence>
<dbReference type="GO" id="GO:0003677">
    <property type="term" value="F:DNA binding"/>
    <property type="evidence" value="ECO:0007669"/>
    <property type="project" value="TreeGrafter"/>
</dbReference>
<evidence type="ECO:0000256" key="2">
    <source>
        <dbReference type="ARBA" id="ARBA00006116"/>
    </source>
</evidence>
<reference evidence="9 10" key="1">
    <citation type="submission" date="2022-05" db="EMBL/GenBank/DDBJ databases">
        <authorList>
            <consortium name="Genoscope - CEA"/>
            <person name="William W."/>
        </authorList>
    </citation>
    <scope>NUCLEOTIDE SEQUENCE [LARGE SCALE GENOMIC DNA]</scope>
</reference>
<gene>
    <name evidence="9" type="ORF">PMEA_00030087</name>
</gene>
<proteinExistence type="inferred from homology"/>
<feature type="transmembrane region" description="Helical" evidence="7">
    <location>
        <begin position="93"/>
        <end position="114"/>
    </location>
</feature>
<evidence type="ECO:0000256" key="6">
    <source>
        <dbReference type="ARBA" id="ARBA00023242"/>
    </source>
</evidence>
<dbReference type="InterPro" id="IPR003959">
    <property type="entry name" value="ATPase_AAA_core"/>
</dbReference>
<dbReference type="InterPro" id="IPR027417">
    <property type="entry name" value="P-loop_NTPase"/>
</dbReference>